<evidence type="ECO:0000313" key="3">
    <source>
        <dbReference type="Proteomes" id="UP000554837"/>
    </source>
</evidence>
<evidence type="ECO:0000313" key="2">
    <source>
        <dbReference type="EMBL" id="MBB5204920.1"/>
    </source>
</evidence>
<dbReference type="OrthoDB" id="8526020at2"/>
<protein>
    <recommendedName>
        <fullName evidence="4">DUF3108 domain-containing protein</fullName>
    </recommendedName>
</protein>
<evidence type="ECO:0000256" key="1">
    <source>
        <dbReference type="SAM" id="MobiDB-lite"/>
    </source>
</evidence>
<organism evidence="2 3">
    <name type="scientific">Inhella inkyongensis</name>
    <dbReference type="NCBI Taxonomy" id="392593"/>
    <lineage>
        <taxon>Bacteria</taxon>
        <taxon>Pseudomonadati</taxon>
        <taxon>Pseudomonadota</taxon>
        <taxon>Betaproteobacteria</taxon>
        <taxon>Burkholderiales</taxon>
        <taxon>Sphaerotilaceae</taxon>
        <taxon>Inhella</taxon>
    </lineage>
</organism>
<feature type="region of interest" description="Disordered" evidence="1">
    <location>
        <begin position="61"/>
        <end position="86"/>
    </location>
</feature>
<evidence type="ECO:0008006" key="4">
    <source>
        <dbReference type="Google" id="ProtNLM"/>
    </source>
</evidence>
<accession>A0A840S925</accession>
<proteinExistence type="predicted"/>
<dbReference type="RefSeq" id="WP_138855047.1">
    <property type="nucleotide sequence ID" value="NZ_CP040709.1"/>
</dbReference>
<sequence length="323" mass="36081">MRPLLPWLLASVGLHALWLAELPQPAPARITPAGLQVQLRPALPLAAASPGAVQQAKPQARAAQALSEARSQPQSQSVEDRALTPTPARPLAEVMAAIEADAGGVLSRPFDTSAPPANLHWRYRLQTAEGEGVAELSWEQDGEHYRASLLRRVGARELPQWQSSGRLVDWGLQPLRFEHLRNGRVREALSFEPETAQLWHSARTEARHLPDATQDRLSWILQLAAWLNGRAWHAEELQVDLWIVGWRGEPQHWEFVPQRNAPQDGLLHLRGRRGFGAHEIEVWLDPNREYLPVRLLHAIDGEPRSEWQFEADLTPAPGASAPP</sequence>
<dbReference type="Proteomes" id="UP000554837">
    <property type="component" value="Unassembled WGS sequence"/>
</dbReference>
<reference evidence="2 3" key="1">
    <citation type="submission" date="2020-08" db="EMBL/GenBank/DDBJ databases">
        <title>Genomic Encyclopedia of Type Strains, Phase IV (KMG-IV): sequencing the most valuable type-strain genomes for metagenomic binning, comparative biology and taxonomic classification.</title>
        <authorList>
            <person name="Goeker M."/>
        </authorList>
    </citation>
    <scope>NUCLEOTIDE SEQUENCE [LARGE SCALE GENOMIC DNA]</scope>
    <source>
        <strain evidence="2 3">DSM 23958</strain>
    </source>
</reference>
<dbReference type="EMBL" id="JACHHO010000003">
    <property type="protein sequence ID" value="MBB5204920.1"/>
    <property type="molecule type" value="Genomic_DNA"/>
</dbReference>
<dbReference type="AlphaFoldDB" id="A0A840S925"/>
<keyword evidence="3" id="KW-1185">Reference proteome</keyword>
<gene>
    <name evidence="2" type="ORF">HNQ51_002239</name>
</gene>
<comment type="caution">
    <text evidence="2">The sequence shown here is derived from an EMBL/GenBank/DDBJ whole genome shotgun (WGS) entry which is preliminary data.</text>
</comment>
<name>A0A840S925_9BURK</name>